<feature type="compositionally biased region" description="Polar residues" evidence="1">
    <location>
        <begin position="135"/>
        <end position="150"/>
    </location>
</feature>
<protein>
    <submittedName>
        <fullName evidence="2">Uncharacterized protein</fullName>
    </submittedName>
</protein>
<feature type="region of interest" description="Disordered" evidence="1">
    <location>
        <begin position="128"/>
        <end position="157"/>
    </location>
</feature>
<evidence type="ECO:0000313" key="3">
    <source>
        <dbReference type="Proteomes" id="UP000631114"/>
    </source>
</evidence>
<reference evidence="2 3" key="1">
    <citation type="submission" date="2020-10" db="EMBL/GenBank/DDBJ databases">
        <title>The Coptis chinensis genome and diversification of protoberbering-type alkaloids.</title>
        <authorList>
            <person name="Wang B."/>
            <person name="Shu S."/>
            <person name="Song C."/>
            <person name="Liu Y."/>
        </authorList>
    </citation>
    <scope>NUCLEOTIDE SEQUENCE [LARGE SCALE GENOMIC DNA]</scope>
    <source>
        <strain evidence="2">HL-2020</strain>
        <tissue evidence="2">Leaf</tissue>
    </source>
</reference>
<name>A0A835M2Q8_9MAGN</name>
<dbReference type="EMBL" id="JADFTS010000003">
    <property type="protein sequence ID" value="KAF9614242.1"/>
    <property type="molecule type" value="Genomic_DNA"/>
</dbReference>
<feature type="non-terminal residue" evidence="2">
    <location>
        <position position="157"/>
    </location>
</feature>
<organism evidence="2 3">
    <name type="scientific">Coptis chinensis</name>
    <dbReference type="NCBI Taxonomy" id="261450"/>
    <lineage>
        <taxon>Eukaryota</taxon>
        <taxon>Viridiplantae</taxon>
        <taxon>Streptophyta</taxon>
        <taxon>Embryophyta</taxon>
        <taxon>Tracheophyta</taxon>
        <taxon>Spermatophyta</taxon>
        <taxon>Magnoliopsida</taxon>
        <taxon>Ranunculales</taxon>
        <taxon>Ranunculaceae</taxon>
        <taxon>Coptidoideae</taxon>
        <taxon>Coptis</taxon>
    </lineage>
</organism>
<evidence type="ECO:0000313" key="2">
    <source>
        <dbReference type="EMBL" id="KAF9614242.1"/>
    </source>
</evidence>
<sequence>LWDLLLKFVDRTRKCICPSYPKDVYTRGCDGVVNDKHRVRMLKGLQSHAKDRGLWDLLLKFVDRCVKRICPSYPKDVYTRGCDGVVNDKHRVRMLKGLQIHAKGNDNILCNDEKEYYSVTFAPQPVSSDDIEVSEGSQRRSTGLINSRNGINDGDIF</sequence>
<proteinExistence type="predicted"/>
<dbReference type="AlphaFoldDB" id="A0A835M2Q8"/>
<gene>
    <name evidence="2" type="ORF">IFM89_016503</name>
</gene>
<keyword evidence="3" id="KW-1185">Reference proteome</keyword>
<accession>A0A835M2Q8</accession>
<dbReference type="Proteomes" id="UP000631114">
    <property type="component" value="Unassembled WGS sequence"/>
</dbReference>
<dbReference type="OrthoDB" id="4726at2759"/>
<comment type="caution">
    <text evidence="2">The sequence shown here is derived from an EMBL/GenBank/DDBJ whole genome shotgun (WGS) entry which is preliminary data.</text>
</comment>
<evidence type="ECO:0000256" key="1">
    <source>
        <dbReference type="SAM" id="MobiDB-lite"/>
    </source>
</evidence>